<keyword evidence="8" id="KW-0325">Glycoprotein</keyword>
<evidence type="ECO:0000313" key="10">
    <source>
        <dbReference type="EMBL" id="CAG5933578.1"/>
    </source>
</evidence>
<reference evidence="10" key="1">
    <citation type="submission" date="2021-05" db="EMBL/GenBank/DDBJ databases">
        <authorList>
            <person name="Tigano A."/>
        </authorList>
    </citation>
    <scope>NUCLEOTIDE SEQUENCE</scope>
</reference>
<dbReference type="GO" id="GO:0016020">
    <property type="term" value="C:membrane"/>
    <property type="evidence" value="ECO:0007669"/>
    <property type="project" value="UniProtKB-SubCell"/>
</dbReference>
<proteinExistence type="inferred from homology"/>
<dbReference type="EC" id="2.8.2.-" evidence="9"/>
<dbReference type="PANTHER" id="PTHR12812:SF3">
    <property type="entry name" value="HEPARAN-SULFATE 6-O-SULFOTRANSFERASE 3"/>
    <property type="match status" value="1"/>
</dbReference>
<comment type="similarity">
    <text evidence="2 9">Belongs to the sulfotransferase 6 family.</text>
</comment>
<dbReference type="OrthoDB" id="406981at2759"/>
<keyword evidence="7 9" id="KW-0472">Membrane</keyword>
<dbReference type="FunFam" id="3.40.50.300:FF:000347">
    <property type="entry name" value="Heparan-sulfate 6-O-sulfotransferase"/>
    <property type="match status" value="1"/>
</dbReference>
<evidence type="ECO:0000256" key="9">
    <source>
        <dbReference type="RuleBase" id="RU364122"/>
    </source>
</evidence>
<dbReference type="SUPFAM" id="SSF52540">
    <property type="entry name" value="P-loop containing nucleoside triphosphate hydrolases"/>
    <property type="match status" value="1"/>
</dbReference>
<dbReference type="AlphaFoldDB" id="A0A8S4B658"/>
<dbReference type="InterPro" id="IPR027417">
    <property type="entry name" value="P-loop_NTPase"/>
</dbReference>
<sequence>MEEKFNRLLFIPIAAVLFLMIGYQYVCPADSNTCYFRSDDKGLFQQYSSGFELVYPEPEADEDASCKITSKFNFTERDLDRQVDFNIRGDDVMVFLHIQKTGGTTFGRHLVKNIQLEQPCDCMPGQRKCTCHRPGRAESWLFSRFSTGWSCGLHADWTELTSCVPVVMNKRDKKSAQKSKRNFYYITMLRDPVSRYLSEWKHVQRGATWKTALHMCDGRPPTQDELPACYSGEDWTGVPLADFMSCPSNLANNRQVRMLADLSLVGCYNMSAMSELERGGALLASAKANLRRMAFFGLTEFQRKTQYLFERTFGLRFIRAFTQINSTRAASVGISEKVRWRIEGLNALDMELYDYAKELFLRRYQHSRQRQHRQERLRRRQERQRLHRTYLADLWRLGGGEAEEEEVEVEVEAEEEALEGVATTEDYSSQVVRW</sequence>
<dbReference type="Gene3D" id="3.40.50.300">
    <property type="entry name" value="P-loop containing nucleotide triphosphate hydrolases"/>
    <property type="match status" value="1"/>
</dbReference>
<comment type="subcellular location">
    <subcellularLocation>
        <location evidence="1 9">Membrane</location>
        <topology evidence="1 9">Single-pass type II membrane protein</topology>
    </subcellularLocation>
</comment>
<keyword evidence="4" id="KW-0812">Transmembrane</keyword>
<dbReference type="Pfam" id="PF03567">
    <property type="entry name" value="Sulfotransfer_2"/>
    <property type="match status" value="1"/>
</dbReference>
<accession>A0A8S4B658</accession>
<comment type="catalytic activity">
    <reaction evidence="9">
        <text>alpha-D-glucosaminyl-[heparan sulfate](n) + 3'-phosphoadenylyl sulfate = 6-sulfo-alpha-D-glucosaminyl-[heparan sulfate](n) + adenosine 3',5'-bisphosphate + H(+)</text>
        <dbReference type="Rhea" id="RHEA:56604"/>
        <dbReference type="Rhea" id="RHEA-COMP:9830"/>
        <dbReference type="Rhea" id="RHEA-COMP:14621"/>
        <dbReference type="ChEBI" id="CHEBI:15378"/>
        <dbReference type="ChEBI" id="CHEBI:58339"/>
        <dbReference type="ChEBI" id="CHEBI:58343"/>
        <dbReference type="ChEBI" id="CHEBI:58388"/>
        <dbReference type="ChEBI" id="CHEBI:140604"/>
    </reaction>
</comment>
<evidence type="ECO:0000256" key="6">
    <source>
        <dbReference type="ARBA" id="ARBA00022989"/>
    </source>
</evidence>
<comment type="function">
    <text evidence="9">6-O-sulfation enzyme which catalyzes the transfer of sulfate from 3'-phosphoadenosine 5'-phosphosulfate (PAPS) to position 6 of the N-sulfoglucosamine residue (GlcNS) of heparan sulfate.</text>
</comment>
<evidence type="ECO:0000256" key="5">
    <source>
        <dbReference type="ARBA" id="ARBA00022968"/>
    </source>
</evidence>
<keyword evidence="5 9" id="KW-0735">Signal-anchor</keyword>
<gene>
    <name evidence="10" type="ORF">MMEN_LOCUS13502</name>
</gene>
<keyword evidence="6" id="KW-1133">Transmembrane helix</keyword>
<name>A0A8S4B658_9TELE</name>
<dbReference type="GO" id="GO:0017095">
    <property type="term" value="F:heparan sulfate 6-sulfotransferase activity"/>
    <property type="evidence" value="ECO:0007669"/>
    <property type="project" value="TreeGrafter"/>
</dbReference>
<evidence type="ECO:0000313" key="11">
    <source>
        <dbReference type="Proteomes" id="UP000677803"/>
    </source>
</evidence>
<evidence type="ECO:0000256" key="4">
    <source>
        <dbReference type="ARBA" id="ARBA00022692"/>
    </source>
</evidence>
<dbReference type="PANTHER" id="PTHR12812">
    <property type="entry name" value="HEPARAN SULFATE 6-O-SULFOTRANSFERASE 3"/>
    <property type="match status" value="1"/>
</dbReference>
<dbReference type="EMBL" id="CAJRST010015557">
    <property type="protein sequence ID" value="CAG5933578.1"/>
    <property type="molecule type" value="Genomic_DNA"/>
</dbReference>
<evidence type="ECO:0000256" key="7">
    <source>
        <dbReference type="ARBA" id="ARBA00023136"/>
    </source>
</evidence>
<keyword evidence="3 9" id="KW-0808">Transferase</keyword>
<comment type="caution">
    <text evidence="10">The sequence shown here is derived from an EMBL/GenBank/DDBJ whole genome shotgun (WGS) entry which is preliminary data.</text>
</comment>
<organism evidence="10 11">
    <name type="scientific">Menidia menidia</name>
    <name type="common">Atlantic silverside</name>
    <dbReference type="NCBI Taxonomy" id="238744"/>
    <lineage>
        <taxon>Eukaryota</taxon>
        <taxon>Metazoa</taxon>
        <taxon>Chordata</taxon>
        <taxon>Craniata</taxon>
        <taxon>Vertebrata</taxon>
        <taxon>Euteleostomi</taxon>
        <taxon>Actinopterygii</taxon>
        <taxon>Neopterygii</taxon>
        <taxon>Teleostei</taxon>
        <taxon>Neoteleostei</taxon>
        <taxon>Acanthomorphata</taxon>
        <taxon>Ovalentaria</taxon>
        <taxon>Atherinomorphae</taxon>
        <taxon>Atheriniformes</taxon>
        <taxon>Atherinopsidae</taxon>
        <taxon>Menidiinae</taxon>
        <taxon>Menidia</taxon>
    </lineage>
</organism>
<evidence type="ECO:0000256" key="1">
    <source>
        <dbReference type="ARBA" id="ARBA00004606"/>
    </source>
</evidence>
<evidence type="ECO:0000256" key="2">
    <source>
        <dbReference type="ARBA" id="ARBA00010109"/>
    </source>
</evidence>
<dbReference type="InterPro" id="IPR005331">
    <property type="entry name" value="Sulfotransferase"/>
</dbReference>
<evidence type="ECO:0000256" key="8">
    <source>
        <dbReference type="ARBA" id="ARBA00023180"/>
    </source>
</evidence>
<evidence type="ECO:0000256" key="3">
    <source>
        <dbReference type="ARBA" id="ARBA00022679"/>
    </source>
</evidence>
<keyword evidence="11" id="KW-1185">Reference proteome</keyword>
<protein>
    <recommendedName>
        <fullName evidence="9">Heparan-sulfate 6-O-sulfotransferase</fullName>
        <ecNumber evidence="9">2.8.2.-</ecNumber>
    </recommendedName>
</protein>
<dbReference type="InterPro" id="IPR010635">
    <property type="entry name" value="Heparan_SO4-6-sulfoTrfase"/>
</dbReference>
<dbReference type="Proteomes" id="UP000677803">
    <property type="component" value="Unassembled WGS sequence"/>
</dbReference>